<proteinExistence type="predicted"/>
<name>A0A8X6UGW3_NEPPI</name>
<sequence>MDRANGVMDMAMCQMLRIPIHSLSSSDRNFRGRNELKGRDVWLPASNVVGEKTFVLSTDLSPEEEMAFFVLHADGVRNLISLREAYTLWANELLRIRIKMRS</sequence>
<evidence type="ECO:0000313" key="1">
    <source>
        <dbReference type="EMBL" id="GFU31720.1"/>
    </source>
</evidence>
<accession>A0A8X6UGW3</accession>
<keyword evidence="2" id="KW-1185">Reference proteome</keyword>
<evidence type="ECO:0000313" key="2">
    <source>
        <dbReference type="Proteomes" id="UP000887013"/>
    </source>
</evidence>
<comment type="caution">
    <text evidence="1">The sequence shown here is derived from an EMBL/GenBank/DDBJ whole genome shotgun (WGS) entry which is preliminary data.</text>
</comment>
<gene>
    <name evidence="1" type="ORF">NPIL_662451</name>
</gene>
<reference evidence="1" key="1">
    <citation type="submission" date="2020-08" db="EMBL/GenBank/DDBJ databases">
        <title>Multicomponent nature underlies the extraordinary mechanical properties of spider dragline silk.</title>
        <authorList>
            <person name="Kono N."/>
            <person name="Nakamura H."/>
            <person name="Mori M."/>
            <person name="Yoshida Y."/>
            <person name="Ohtoshi R."/>
            <person name="Malay A.D."/>
            <person name="Moran D.A.P."/>
            <person name="Tomita M."/>
            <person name="Numata K."/>
            <person name="Arakawa K."/>
        </authorList>
    </citation>
    <scope>NUCLEOTIDE SEQUENCE</scope>
</reference>
<protein>
    <submittedName>
        <fullName evidence="1">Uncharacterized protein</fullName>
    </submittedName>
</protein>
<dbReference type="AlphaFoldDB" id="A0A8X6UGW3"/>
<dbReference type="Proteomes" id="UP000887013">
    <property type="component" value="Unassembled WGS sequence"/>
</dbReference>
<organism evidence="1 2">
    <name type="scientific">Nephila pilipes</name>
    <name type="common">Giant wood spider</name>
    <name type="synonym">Nephila maculata</name>
    <dbReference type="NCBI Taxonomy" id="299642"/>
    <lineage>
        <taxon>Eukaryota</taxon>
        <taxon>Metazoa</taxon>
        <taxon>Ecdysozoa</taxon>
        <taxon>Arthropoda</taxon>
        <taxon>Chelicerata</taxon>
        <taxon>Arachnida</taxon>
        <taxon>Araneae</taxon>
        <taxon>Araneomorphae</taxon>
        <taxon>Entelegynae</taxon>
        <taxon>Araneoidea</taxon>
        <taxon>Nephilidae</taxon>
        <taxon>Nephila</taxon>
    </lineage>
</organism>
<dbReference type="EMBL" id="BMAW01033761">
    <property type="protein sequence ID" value="GFU31720.1"/>
    <property type="molecule type" value="Genomic_DNA"/>
</dbReference>